<keyword evidence="2" id="KW-0326">Glycosidase</keyword>
<proteinExistence type="predicted"/>
<evidence type="ECO:0000313" key="4">
    <source>
        <dbReference type="EMBL" id="GIN22058.1"/>
    </source>
</evidence>
<dbReference type="PANTHER" id="PTHR12304">
    <property type="entry name" value="INOSINE-URIDINE PREFERRING NUCLEOSIDE HYDROLASE"/>
    <property type="match status" value="1"/>
</dbReference>
<evidence type="ECO:0000313" key="5">
    <source>
        <dbReference type="Proteomes" id="UP000680279"/>
    </source>
</evidence>
<dbReference type="InterPro" id="IPR036452">
    <property type="entry name" value="Ribo_hydro-like"/>
</dbReference>
<keyword evidence="1" id="KW-0378">Hydrolase</keyword>
<accession>A0ABQ4K8K2</accession>
<name>A0ABQ4K8K2_9BACI</name>
<comment type="caution">
    <text evidence="4">The sequence shown here is derived from an EMBL/GenBank/DDBJ whole genome shotgun (WGS) entry which is preliminary data.</text>
</comment>
<dbReference type="Proteomes" id="UP000680279">
    <property type="component" value="Unassembled WGS sequence"/>
</dbReference>
<dbReference type="CDD" id="cd02650">
    <property type="entry name" value="nuc_hydro_CaPnhB"/>
    <property type="match status" value="1"/>
</dbReference>
<evidence type="ECO:0000256" key="2">
    <source>
        <dbReference type="ARBA" id="ARBA00023295"/>
    </source>
</evidence>
<gene>
    <name evidence="4" type="primary">rihB</name>
    <name evidence="4" type="ORF">J1TS3_31920</name>
</gene>
<evidence type="ECO:0000256" key="1">
    <source>
        <dbReference type="ARBA" id="ARBA00022801"/>
    </source>
</evidence>
<dbReference type="Pfam" id="PF01156">
    <property type="entry name" value="IU_nuc_hydro"/>
    <property type="match status" value="1"/>
</dbReference>
<dbReference type="SUPFAM" id="SSF53590">
    <property type="entry name" value="Nucleoside hydrolase"/>
    <property type="match status" value="1"/>
</dbReference>
<reference evidence="4 5" key="1">
    <citation type="submission" date="2021-03" db="EMBL/GenBank/DDBJ databases">
        <title>Antimicrobial resistance genes in bacteria isolated from Japanese honey, and their potential for conferring macrolide and lincosamide resistance in the American foulbrood pathogen Paenibacillus larvae.</title>
        <authorList>
            <person name="Okamoto M."/>
            <person name="Kumagai M."/>
            <person name="Kanamori H."/>
            <person name="Takamatsu D."/>
        </authorList>
    </citation>
    <scope>NUCLEOTIDE SEQUENCE [LARGE SCALE GENOMIC DNA]</scope>
    <source>
        <strain evidence="4 5">J1TS3</strain>
    </source>
</reference>
<organism evidence="4 5">
    <name type="scientific">Siminovitchia fordii</name>
    <dbReference type="NCBI Taxonomy" id="254759"/>
    <lineage>
        <taxon>Bacteria</taxon>
        <taxon>Bacillati</taxon>
        <taxon>Bacillota</taxon>
        <taxon>Bacilli</taxon>
        <taxon>Bacillales</taxon>
        <taxon>Bacillaceae</taxon>
        <taxon>Siminovitchia</taxon>
    </lineage>
</organism>
<sequence>MKPVIFDVDTGIDDALAIAYALSSPELELLGFTTCFGNVPVQEATRNTLAVLEMVEKDVPVYEGASQTFKRGMKPQWARLVHGKDGLGNVLKAEPLKRAASGSAEDFMIKQVKERPNEITIIAVGPLTNVARAINKAPEIIPLIKNVVIMGGAVNVSGNVTPYGEANIVADPEAADCVFSSGLSVTLVGLDVTMETLLPLAKMDEWRDVHSKTAHFFADMTEHYIGAYESFYPGIGGCALHDPLAVGVVIDPSFVRTRLMNISVITDGEEVGNTVGNKEGETKIHVCTEVEASRFLDHFLDRMSKVMHSSEFEMEG</sequence>
<protein>
    <submittedName>
        <fullName evidence="4">Ribosylpyrimidine nucleosidase</fullName>
    </submittedName>
</protein>
<keyword evidence="5" id="KW-1185">Reference proteome</keyword>
<evidence type="ECO:0000259" key="3">
    <source>
        <dbReference type="Pfam" id="PF01156"/>
    </source>
</evidence>
<dbReference type="EMBL" id="BOQT01000013">
    <property type="protein sequence ID" value="GIN22058.1"/>
    <property type="molecule type" value="Genomic_DNA"/>
</dbReference>
<dbReference type="InterPro" id="IPR001910">
    <property type="entry name" value="Inosine/uridine_hydrolase_dom"/>
</dbReference>
<feature type="domain" description="Inosine/uridine-preferring nucleoside hydrolase" evidence="3">
    <location>
        <begin position="4"/>
        <end position="297"/>
    </location>
</feature>
<dbReference type="Gene3D" id="3.90.245.10">
    <property type="entry name" value="Ribonucleoside hydrolase-like"/>
    <property type="match status" value="1"/>
</dbReference>
<dbReference type="InterPro" id="IPR023186">
    <property type="entry name" value="IUNH"/>
</dbReference>
<dbReference type="PANTHER" id="PTHR12304:SF4">
    <property type="entry name" value="URIDINE NUCLEOSIDASE"/>
    <property type="match status" value="1"/>
</dbReference>
<dbReference type="RefSeq" id="WP_212963517.1">
    <property type="nucleotide sequence ID" value="NZ_BOQT01000013.1"/>
</dbReference>